<organism evidence="2 3">
    <name type="scientific">Linum trigynum</name>
    <dbReference type="NCBI Taxonomy" id="586398"/>
    <lineage>
        <taxon>Eukaryota</taxon>
        <taxon>Viridiplantae</taxon>
        <taxon>Streptophyta</taxon>
        <taxon>Embryophyta</taxon>
        <taxon>Tracheophyta</taxon>
        <taxon>Spermatophyta</taxon>
        <taxon>Magnoliopsida</taxon>
        <taxon>eudicotyledons</taxon>
        <taxon>Gunneridae</taxon>
        <taxon>Pentapetalae</taxon>
        <taxon>rosids</taxon>
        <taxon>fabids</taxon>
        <taxon>Malpighiales</taxon>
        <taxon>Linaceae</taxon>
        <taxon>Linum</taxon>
    </lineage>
</organism>
<dbReference type="Proteomes" id="UP001497516">
    <property type="component" value="Chromosome 7"/>
</dbReference>
<dbReference type="PANTHER" id="PTHR46890:SF48">
    <property type="entry name" value="RNA-DIRECTED DNA POLYMERASE"/>
    <property type="match status" value="1"/>
</dbReference>
<evidence type="ECO:0000313" key="2">
    <source>
        <dbReference type="EMBL" id="CAL1399697.1"/>
    </source>
</evidence>
<protein>
    <recommendedName>
        <fullName evidence="1">Reverse transcriptase domain-containing protein</fullName>
    </recommendedName>
</protein>
<accession>A0AAV2FP35</accession>
<dbReference type="SUPFAM" id="SSF56672">
    <property type="entry name" value="DNA/RNA polymerases"/>
    <property type="match status" value="1"/>
</dbReference>
<dbReference type="EMBL" id="OZ034820">
    <property type="protein sequence ID" value="CAL1399697.1"/>
    <property type="molecule type" value="Genomic_DNA"/>
</dbReference>
<evidence type="ECO:0000313" key="3">
    <source>
        <dbReference type="Proteomes" id="UP001497516"/>
    </source>
</evidence>
<reference evidence="2 3" key="1">
    <citation type="submission" date="2024-04" db="EMBL/GenBank/DDBJ databases">
        <authorList>
            <person name="Fracassetti M."/>
        </authorList>
    </citation>
    <scope>NUCLEOTIDE SEQUENCE [LARGE SCALE GENOMIC DNA]</scope>
</reference>
<dbReference type="Pfam" id="PF00078">
    <property type="entry name" value="RVT_1"/>
    <property type="match status" value="1"/>
</dbReference>
<dbReference type="InterPro" id="IPR052343">
    <property type="entry name" value="Retrotransposon-Effector_Assoc"/>
</dbReference>
<dbReference type="InterPro" id="IPR000477">
    <property type="entry name" value="RT_dom"/>
</dbReference>
<feature type="domain" description="Reverse transcriptase" evidence="1">
    <location>
        <begin position="252"/>
        <end position="522"/>
    </location>
</feature>
<evidence type="ECO:0000259" key="1">
    <source>
        <dbReference type="PROSITE" id="PS50878"/>
    </source>
</evidence>
<keyword evidence="3" id="KW-1185">Reference proteome</keyword>
<dbReference type="PANTHER" id="PTHR46890">
    <property type="entry name" value="NON-LTR RETROLELEMENT REVERSE TRANSCRIPTASE-LIKE PROTEIN-RELATED"/>
    <property type="match status" value="1"/>
</dbReference>
<name>A0AAV2FP35_9ROSI</name>
<dbReference type="InterPro" id="IPR043502">
    <property type="entry name" value="DNA/RNA_pol_sf"/>
</dbReference>
<dbReference type="CDD" id="cd01650">
    <property type="entry name" value="RT_nLTR_like"/>
    <property type="match status" value="1"/>
</dbReference>
<sequence length="594" mass="67775">MLSIRFVKPVVRRVRHFHYDNRWDFNHDVPHIIHNAWVKPIAGTPLFRVQSKLKQVRHELLDWAKAGTSNSARLIRETRKALDSARDAGGVNWTLIGRLEAQLTEAYRQEELYWQQKSRVSWLHGGDANTRFFHLATMQRRRSNIIARLRDEHGVVHSDEQQKGEVSLSYFQNIFTSNGRDSLEFVRNLNIPTLISSDKNVLLTAQITRAEIKQVFFGIGKYQAPGSDGFTGSFFQRFWDEIGADVSEAILSFFSTGRLLHSINHTWLVLIPKVVNADSMQQLRPIGLCQVMYKAISKILSNRLSAILPHIISPFQNGFIKGRCISDNILIGQEVMQFLKTKVRGQDKWMALKLDMEKAYDRVEWEFLFHIMESMGFCTQWMKWIKACVTTVRFSVLLNGNEYGYFQPQRGIRQGDPLSPLLFAIYTEAFAAMISQAVSISTLHDLKVHMSAPPLSHLFYADDSYLFLRASVPECANLLHLLAEYERYSGQWINLHKSAMCGSANVSEQELLSLSSFLGVATMSPDDKYLGLPSQLRRSKSLTFQFIEEDLAARIRSWKTKALSLAAKEVVIKSIGAAGPIYAMSAFRLPQETC</sequence>
<dbReference type="PROSITE" id="PS50878">
    <property type="entry name" value="RT_POL"/>
    <property type="match status" value="1"/>
</dbReference>
<proteinExistence type="predicted"/>
<gene>
    <name evidence="2" type="ORF">LTRI10_LOCUS39872</name>
</gene>
<dbReference type="AlphaFoldDB" id="A0AAV2FP35"/>